<name>A0ABW2R137_9NEIS</name>
<evidence type="ECO:0000313" key="3">
    <source>
        <dbReference type="EMBL" id="MFC7421478.1"/>
    </source>
</evidence>
<keyword evidence="1" id="KW-1133">Transmembrane helix</keyword>
<feature type="transmembrane region" description="Helical" evidence="1">
    <location>
        <begin position="109"/>
        <end position="138"/>
    </location>
</feature>
<dbReference type="Proteomes" id="UP001596473">
    <property type="component" value="Unassembled WGS sequence"/>
</dbReference>
<feature type="transmembrane region" description="Helical" evidence="1">
    <location>
        <begin position="52"/>
        <end position="72"/>
    </location>
</feature>
<dbReference type="InterPro" id="IPR025403">
    <property type="entry name" value="TgpA-like_C"/>
</dbReference>
<dbReference type="Pfam" id="PF13559">
    <property type="entry name" value="DUF4129"/>
    <property type="match status" value="1"/>
</dbReference>
<dbReference type="SMART" id="SM00460">
    <property type="entry name" value="TGc"/>
    <property type="match status" value="1"/>
</dbReference>
<dbReference type="RefSeq" id="WP_380189036.1">
    <property type="nucleotide sequence ID" value="NZ_JBHTBQ010000035.1"/>
</dbReference>
<evidence type="ECO:0000313" key="4">
    <source>
        <dbReference type="Proteomes" id="UP001596473"/>
    </source>
</evidence>
<feature type="domain" description="Transglutaminase-like" evidence="2">
    <location>
        <begin position="389"/>
        <end position="460"/>
    </location>
</feature>
<feature type="transmembrane region" description="Helical" evidence="1">
    <location>
        <begin position="535"/>
        <end position="554"/>
    </location>
</feature>
<feature type="transmembrane region" description="Helical" evidence="1">
    <location>
        <begin position="158"/>
        <end position="176"/>
    </location>
</feature>
<reference evidence="4" key="1">
    <citation type="journal article" date="2019" name="Int. J. Syst. Evol. Microbiol.">
        <title>The Global Catalogue of Microorganisms (GCM) 10K type strain sequencing project: providing services to taxonomists for standard genome sequencing and annotation.</title>
        <authorList>
            <consortium name="The Broad Institute Genomics Platform"/>
            <consortium name="The Broad Institute Genome Sequencing Center for Infectious Disease"/>
            <person name="Wu L."/>
            <person name="Ma J."/>
        </authorList>
    </citation>
    <scope>NUCLEOTIDE SEQUENCE [LARGE SCALE GENOMIC DNA]</scope>
    <source>
        <strain evidence="4">CCUG 62945</strain>
    </source>
</reference>
<dbReference type="InterPro" id="IPR052901">
    <property type="entry name" value="Bact_TGase-like"/>
</dbReference>
<accession>A0ABW2R137</accession>
<evidence type="ECO:0000256" key="1">
    <source>
        <dbReference type="SAM" id="Phobius"/>
    </source>
</evidence>
<dbReference type="SUPFAM" id="SSF54001">
    <property type="entry name" value="Cysteine proteinases"/>
    <property type="match status" value="1"/>
</dbReference>
<protein>
    <submittedName>
        <fullName evidence="3">DUF3488 and DUF4129 domain-containing transglutaminase family protein</fullName>
    </submittedName>
</protein>
<keyword evidence="1" id="KW-0472">Membrane</keyword>
<feature type="transmembrane region" description="Helical" evidence="1">
    <location>
        <begin position="12"/>
        <end position="40"/>
    </location>
</feature>
<gene>
    <name evidence="3" type="ORF">ACFQNF_16570</name>
</gene>
<dbReference type="Pfam" id="PF01841">
    <property type="entry name" value="Transglut_core"/>
    <property type="match status" value="1"/>
</dbReference>
<evidence type="ECO:0000259" key="2">
    <source>
        <dbReference type="SMART" id="SM00460"/>
    </source>
</evidence>
<dbReference type="InterPro" id="IPR038765">
    <property type="entry name" value="Papain-like_cys_pep_sf"/>
</dbReference>
<dbReference type="PANTHER" id="PTHR42736:SF1">
    <property type="entry name" value="PROTEIN-GLUTAMINE GAMMA-GLUTAMYLTRANSFERASE"/>
    <property type="match status" value="1"/>
</dbReference>
<proteinExistence type="predicted"/>
<organism evidence="3 4">
    <name type="scientific">Iodobacter arcticus</name>
    <dbReference type="NCBI Taxonomy" id="590593"/>
    <lineage>
        <taxon>Bacteria</taxon>
        <taxon>Pseudomonadati</taxon>
        <taxon>Pseudomonadota</taxon>
        <taxon>Betaproteobacteria</taxon>
        <taxon>Neisseriales</taxon>
        <taxon>Chitinibacteraceae</taxon>
        <taxon>Iodobacter</taxon>
    </lineage>
</organism>
<sequence length="638" mass="71940">MHTPLARMPLQYLIATFALVLAPLCLQFSAWHTLSLALLLLWRSWIAYSGKALPPTLFSLLLAVGLFLLIWLEYHTLIGRQGGVASLASLATIKLFETRTQRDVKVISLLAYFLLGAGFLSVRSAWIFPWATLSMLAITGQLMQWQSAQSWQALAKQLFYMLCEALPFALFLFVFFPRLPPLWSMPDEQPGARTGLGDEMRPGNFSKLARDESVAFRVEFEGSIPKAAARYWRGPVFDIFDGEAWLQAPISQAGGPAIEKRGPIISYTITMEPHNRNWLLALDMPTELPETALISNRLQAVNSNPITQRQRYRLSSALVWRTYSDDTLTSALQIPKSGNPKARQLASSWQTLPPMERINKGLQFLRQGGFSYTLQPPLSQGANGIDDFLFIHKQGFCEHYASSFTFLMRAAGIPSRVVGGYQGGEWNRSGKYLIVRQANAHAWTEVWLPQSGWQRVDPTAVIAPSRINDGLNIGLNQTDALPFMDGAPPAWIHELRLNWDNLVNGWNQWVMGYDSRKQSQLFKKLGIPDVLSSEFILRMLLISSLILAGLFLLATRNNAPKPDPAHQAWQRFARKLARKGCSLLPYEGPLTFGQRARLQLPQYNDAIYYITQLYIASRYGKDDAALLKLQKAVRHFHM</sequence>
<comment type="caution">
    <text evidence="3">The sequence shown here is derived from an EMBL/GenBank/DDBJ whole genome shotgun (WGS) entry which is preliminary data.</text>
</comment>
<keyword evidence="4" id="KW-1185">Reference proteome</keyword>
<dbReference type="Pfam" id="PF11992">
    <property type="entry name" value="TgpA_N"/>
    <property type="match status" value="1"/>
</dbReference>
<dbReference type="PANTHER" id="PTHR42736">
    <property type="entry name" value="PROTEIN-GLUTAMINE GAMMA-GLUTAMYLTRANSFERASE"/>
    <property type="match status" value="1"/>
</dbReference>
<dbReference type="Gene3D" id="3.10.620.30">
    <property type="match status" value="1"/>
</dbReference>
<dbReference type="EMBL" id="JBHTBQ010000035">
    <property type="protein sequence ID" value="MFC7421478.1"/>
    <property type="molecule type" value="Genomic_DNA"/>
</dbReference>
<dbReference type="InterPro" id="IPR002931">
    <property type="entry name" value="Transglutaminase-like"/>
</dbReference>
<dbReference type="InterPro" id="IPR021878">
    <property type="entry name" value="TgpA_N"/>
</dbReference>
<keyword evidence="1" id="KW-0812">Transmembrane</keyword>